<evidence type="ECO:0000256" key="2">
    <source>
        <dbReference type="ARBA" id="ARBA00022723"/>
    </source>
</evidence>
<dbReference type="Pfam" id="PF01435">
    <property type="entry name" value="Peptidase_M48"/>
    <property type="match status" value="1"/>
</dbReference>
<dbReference type="RefSeq" id="WP_037264305.1">
    <property type="nucleotide sequence ID" value="NZ_QHKI01000006.1"/>
</dbReference>
<keyword evidence="1 6" id="KW-0645">Protease</keyword>
<evidence type="ECO:0000256" key="6">
    <source>
        <dbReference type="RuleBase" id="RU003983"/>
    </source>
</evidence>
<dbReference type="PANTHER" id="PTHR34978:SF3">
    <property type="entry name" value="SLR0241 PROTEIN"/>
    <property type="match status" value="1"/>
</dbReference>
<gene>
    <name evidence="9" type="ORF">DMH04_10710</name>
</gene>
<dbReference type="CDD" id="cd07326">
    <property type="entry name" value="M56_BlaR1_MecR1_like"/>
    <property type="match status" value="1"/>
</dbReference>
<dbReference type="Proteomes" id="UP000287547">
    <property type="component" value="Unassembled WGS sequence"/>
</dbReference>
<proteinExistence type="inferred from homology"/>
<organism evidence="9 10">
    <name type="scientific">Kibdelosporangium aridum</name>
    <dbReference type="NCBI Taxonomy" id="2030"/>
    <lineage>
        <taxon>Bacteria</taxon>
        <taxon>Bacillati</taxon>
        <taxon>Actinomycetota</taxon>
        <taxon>Actinomycetes</taxon>
        <taxon>Pseudonocardiales</taxon>
        <taxon>Pseudonocardiaceae</taxon>
        <taxon>Kibdelosporangium</taxon>
    </lineage>
</organism>
<dbReference type="AlphaFoldDB" id="A0A428ZHR7"/>
<comment type="cofactor">
    <cofactor evidence="6">
        <name>Zn(2+)</name>
        <dbReference type="ChEBI" id="CHEBI:29105"/>
    </cofactor>
    <text evidence="6">Binds 1 zinc ion per subunit.</text>
</comment>
<evidence type="ECO:0000256" key="1">
    <source>
        <dbReference type="ARBA" id="ARBA00022670"/>
    </source>
</evidence>
<sequence>MTGALALLFGVVVVGWGLPRLLNRADLWRHDPLPVMVGLLVAMAGLVIAAVAGVALLLVPGHGVVPPLLGVLHHCWSALRHGSPPRVEELVGLLGAVVLLGITLRVVIVGPGARWRRARTRRKHLSEAGSPSTWWLAHDRPLAFSLAGRPGVIVATDGLAEHLDPAAVGAVLAHERAHLRGRHHFLVGLVESLATALPFIPLFRLAPRMMRQLVELAADVAAVREYGAPAVRTALLTVSGHGSPGVALAMGRDSVAIRLQRLRDGGMPTGRLRRAVSCGVAGAGGVLVPFLAGAVMLLVLAVLTCPIGA</sequence>
<keyword evidence="7" id="KW-0812">Transmembrane</keyword>
<feature type="transmembrane region" description="Helical" evidence="7">
    <location>
        <begin position="35"/>
        <end position="59"/>
    </location>
</feature>
<keyword evidence="7" id="KW-1133">Transmembrane helix</keyword>
<evidence type="ECO:0000313" key="10">
    <source>
        <dbReference type="Proteomes" id="UP000287547"/>
    </source>
</evidence>
<comment type="similarity">
    <text evidence="6">Belongs to the peptidase M48 family.</text>
</comment>
<feature type="transmembrane region" description="Helical" evidence="7">
    <location>
        <begin position="90"/>
        <end position="113"/>
    </location>
</feature>
<dbReference type="PANTHER" id="PTHR34978">
    <property type="entry name" value="POSSIBLE SENSOR-TRANSDUCER PROTEIN BLAR"/>
    <property type="match status" value="1"/>
</dbReference>
<dbReference type="OrthoDB" id="9785340at2"/>
<name>A0A428ZHR7_KIBAR</name>
<dbReference type="GO" id="GO:0006508">
    <property type="term" value="P:proteolysis"/>
    <property type="evidence" value="ECO:0007669"/>
    <property type="project" value="UniProtKB-KW"/>
</dbReference>
<protein>
    <submittedName>
        <fullName evidence="9">M56 family peptidase</fullName>
    </submittedName>
</protein>
<evidence type="ECO:0000259" key="8">
    <source>
        <dbReference type="Pfam" id="PF01435"/>
    </source>
</evidence>
<dbReference type="Gene3D" id="3.30.2010.10">
    <property type="entry name" value="Metalloproteases ('zincins'), catalytic domain"/>
    <property type="match status" value="1"/>
</dbReference>
<reference evidence="9 10" key="1">
    <citation type="submission" date="2018-05" db="EMBL/GenBank/DDBJ databases">
        <title>Evolution of GPA BGCs.</title>
        <authorList>
            <person name="Waglechner N."/>
            <person name="Wright G.D."/>
        </authorList>
    </citation>
    <scope>NUCLEOTIDE SEQUENCE [LARGE SCALE GENOMIC DNA]</scope>
    <source>
        <strain evidence="9 10">A82846</strain>
    </source>
</reference>
<feature type="transmembrane region" description="Helical" evidence="7">
    <location>
        <begin position="280"/>
        <end position="303"/>
    </location>
</feature>
<keyword evidence="7" id="KW-0472">Membrane</keyword>
<feature type="transmembrane region" description="Helical" evidence="7">
    <location>
        <begin position="6"/>
        <end position="23"/>
    </location>
</feature>
<comment type="caution">
    <text evidence="9">The sequence shown here is derived from an EMBL/GenBank/DDBJ whole genome shotgun (WGS) entry which is preliminary data.</text>
</comment>
<keyword evidence="5 6" id="KW-0482">Metalloprotease</keyword>
<keyword evidence="2" id="KW-0479">Metal-binding</keyword>
<keyword evidence="3 6" id="KW-0378">Hydrolase</keyword>
<feature type="domain" description="Peptidase M48" evidence="8">
    <location>
        <begin position="139"/>
        <end position="192"/>
    </location>
</feature>
<dbReference type="InterPro" id="IPR001915">
    <property type="entry name" value="Peptidase_M48"/>
</dbReference>
<evidence type="ECO:0000256" key="7">
    <source>
        <dbReference type="SAM" id="Phobius"/>
    </source>
</evidence>
<dbReference type="EMBL" id="QHKI01000006">
    <property type="protein sequence ID" value="RSM87605.1"/>
    <property type="molecule type" value="Genomic_DNA"/>
</dbReference>
<accession>A0A428ZHR7</accession>
<evidence type="ECO:0000256" key="5">
    <source>
        <dbReference type="ARBA" id="ARBA00023049"/>
    </source>
</evidence>
<dbReference type="GO" id="GO:0046872">
    <property type="term" value="F:metal ion binding"/>
    <property type="evidence" value="ECO:0007669"/>
    <property type="project" value="UniProtKB-KW"/>
</dbReference>
<evidence type="ECO:0000256" key="4">
    <source>
        <dbReference type="ARBA" id="ARBA00022833"/>
    </source>
</evidence>
<keyword evidence="4 6" id="KW-0862">Zinc</keyword>
<dbReference type="InterPro" id="IPR052173">
    <property type="entry name" value="Beta-lactam_resp_regulator"/>
</dbReference>
<evidence type="ECO:0000313" key="9">
    <source>
        <dbReference type="EMBL" id="RSM87605.1"/>
    </source>
</evidence>
<dbReference type="GO" id="GO:0004222">
    <property type="term" value="F:metalloendopeptidase activity"/>
    <property type="evidence" value="ECO:0007669"/>
    <property type="project" value="InterPro"/>
</dbReference>
<evidence type="ECO:0000256" key="3">
    <source>
        <dbReference type="ARBA" id="ARBA00022801"/>
    </source>
</evidence>